<accession>A0A0T6LKU1</accession>
<evidence type="ECO:0000256" key="2">
    <source>
        <dbReference type="ARBA" id="ARBA00022475"/>
    </source>
</evidence>
<dbReference type="GO" id="GO:0005886">
    <property type="term" value="C:plasma membrane"/>
    <property type="evidence" value="ECO:0007669"/>
    <property type="project" value="UniProtKB-SubCell"/>
</dbReference>
<protein>
    <recommendedName>
        <fullName evidence="7">RDD domain-containing protein</fullName>
    </recommendedName>
</protein>
<dbReference type="Proteomes" id="UP000050867">
    <property type="component" value="Unassembled WGS sequence"/>
</dbReference>
<dbReference type="PANTHER" id="PTHR36115:SF6">
    <property type="entry name" value="PROLINE-RICH ANTIGEN HOMOLOG"/>
    <property type="match status" value="1"/>
</dbReference>
<feature type="domain" description="RDD" evidence="7">
    <location>
        <begin position="42"/>
        <end position="149"/>
    </location>
</feature>
<organism evidence="8 9">
    <name type="scientific">Wenjunlia vitaminophila</name>
    <name type="common">Streptomyces vitaminophilus</name>
    <dbReference type="NCBI Taxonomy" id="76728"/>
    <lineage>
        <taxon>Bacteria</taxon>
        <taxon>Bacillati</taxon>
        <taxon>Actinomycetota</taxon>
        <taxon>Actinomycetes</taxon>
        <taxon>Kitasatosporales</taxon>
        <taxon>Streptomycetaceae</taxon>
        <taxon>Wenjunlia</taxon>
    </lineage>
</organism>
<evidence type="ECO:0000256" key="5">
    <source>
        <dbReference type="ARBA" id="ARBA00023136"/>
    </source>
</evidence>
<dbReference type="Pfam" id="PF06271">
    <property type="entry name" value="RDD"/>
    <property type="match status" value="1"/>
</dbReference>
<dbReference type="InterPro" id="IPR051791">
    <property type="entry name" value="Pra-immunoreactive"/>
</dbReference>
<evidence type="ECO:0000313" key="8">
    <source>
        <dbReference type="EMBL" id="KRV46723.1"/>
    </source>
</evidence>
<reference evidence="8 9" key="1">
    <citation type="submission" date="2015-10" db="EMBL/GenBank/DDBJ databases">
        <title>Draft genome sequence of pyrrolomycin-producing Streptomyces vitaminophilus.</title>
        <authorList>
            <person name="Graham D.E."/>
            <person name="Mahan K.M."/>
            <person name="Klingeman D.M."/>
            <person name="Hettich R.L."/>
            <person name="Parry R.J."/>
        </authorList>
    </citation>
    <scope>NUCLEOTIDE SEQUENCE [LARGE SCALE GENOMIC DNA]</scope>
    <source>
        <strain evidence="8 9">ATCC 31673</strain>
    </source>
</reference>
<feature type="transmembrane region" description="Helical" evidence="6">
    <location>
        <begin position="49"/>
        <end position="67"/>
    </location>
</feature>
<keyword evidence="2" id="KW-1003">Cell membrane</keyword>
<dbReference type="PANTHER" id="PTHR36115">
    <property type="entry name" value="PROLINE-RICH ANTIGEN HOMOLOG-RELATED"/>
    <property type="match status" value="1"/>
</dbReference>
<dbReference type="InterPro" id="IPR010432">
    <property type="entry name" value="RDD"/>
</dbReference>
<dbReference type="InterPro" id="IPR016795">
    <property type="entry name" value="UCP021697"/>
</dbReference>
<dbReference type="EMBL" id="LLZU01000039">
    <property type="protein sequence ID" value="KRV46723.1"/>
    <property type="molecule type" value="Genomic_DNA"/>
</dbReference>
<evidence type="ECO:0000256" key="4">
    <source>
        <dbReference type="ARBA" id="ARBA00022989"/>
    </source>
</evidence>
<feature type="transmembrane region" description="Helical" evidence="6">
    <location>
        <begin position="74"/>
        <end position="95"/>
    </location>
</feature>
<dbReference type="RefSeq" id="WP_026219884.1">
    <property type="nucleotide sequence ID" value="NZ_LLZU01000039.1"/>
</dbReference>
<proteinExistence type="predicted"/>
<name>A0A0T6LKU1_WENVI</name>
<dbReference type="PIRSF" id="PIRSF021697">
    <property type="entry name" value="UCP021697"/>
    <property type="match status" value="1"/>
</dbReference>
<keyword evidence="5 6" id="KW-0472">Membrane</keyword>
<dbReference type="eggNOG" id="COG1714">
    <property type="taxonomic scope" value="Bacteria"/>
</dbReference>
<gene>
    <name evidence="8" type="ORF">AQ490_12730</name>
</gene>
<dbReference type="AlphaFoldDB" id="A0A0T6LKU1"/>
<dbReference type="OrthoDB" id="5187110at2"/>
<sequence>MDTRRAMGSWLSGPRAAAEDMGVDFGYRGERLGLPESGPGSVAPVGRRLAALFVDWGLCALIAYGLISRDDMQVANVWASVVFWAMSTAFLGTVGTTPGKRLLGLRLVRVKEGPLGPLQAALRSLLLVLVIPAVIWDRDSRGAHDKAAGVVQVRI</sequence>
<comment type="subcellular location">
    <subcellularLocation>
        <location evidence="1">Cell membrane</location>
        <topology evidence="1">Multi-pass membrane protein</topology>
    </subcellularLocation>
</comment>
<dbReference type="STRING" id="76728.AQ490_12730"/>
<keyword evidence="3 6" id="KW-0812">Transmembrane</keyword>
<evidence type="ECO:0000259" key="7">
    <source>
        <dbReference type="Pfam" id="PF06271"/>
    </source>
</evidence>
<evidence type="ECO:0000256" key="6">
    <source>
        <dbReference type="SAM" id="Phobius"/>
    </source>
</evidence>
<evidence type="ECO:0000256" key="3">
    <source>
        <dbReference type="ARBA" id="ARBA00022692"/>
    </source>
</evidence>
<feature type="transmembrane region" description="Helical" evidence="6">
    <location>
        <begin position="115"/>
        <end position="136"/>
    </location>
</feature>
<keyword evidence="4 6" id="KW-1133">Transmembrane helix</keyword>
<keyword evidence="9" id="KW-1185">Reference proteome</keyword>
<evidence type="ECO:0000313" key="9">
    <source>
        <dbReference type="Proteomes" id="UP000050867"/>
    </source>
</evidence>
<evidence type="ECO:0000256" key="1">
    <source>
        <dbReference type="ARBA" id="ARBA00004651"/>
    </source>
</evidence>
<comment type="caution">
    <text evidence="8">The sequence shown here is derived from an EMBL/GenBank/DDBJ whole genome shotgun (WGS) entry which is preliminary data.</text>
</comment>